<dbReference type="PANTHER" id="PTHR12589:SF7">
    <property type="entry name" value="6-PYRUVOYL TETRAHYDROBIOPTERIN SYNTHASE"/>
    <property type="match status" value="1"/>
</dbReference>
<evidence type="ECO:0000313" key="5">
    <source>
        <dbReference type="EMBL" id="CAB4135781.1"/>
    </source>
</evidence>
<dbReference type="PANTHER" id="PTHR12589">
    <property type="entry name" value="PYRUVOYL TETRAHYDROBIOPTERIN SYNTHASE"/>
    <property type="match status" value="1"/>
</dbReference>
<dbReference type="Gene3D" id="3.30.479.10">
    <property type="entry name" value="6-pyruvoyl tetrahydropterin synthase/QueD"/>
    <property type="match status" value="1"/>
</dbReference>
<sequence>MKIATCTRILEFDAGHRVVNHESKCKNFHGHRYKIESTFETNKLDELGRVIDFGAIKQIFGKWIDDNLDHTMILNELDKQAGELLESLGNKPVYYVDFNPTAENLVKMLFDKANELLGNLGLKCTHCRLWETPNCYCDYNADRN</sequence>
<evidence type="ECO:0000256" key="3">
    <source>
        <dbReference type="ARBA" id="ARBA00022833"/>
    </source>
</evidence>
<keyword evidence="4" id="KW-0456">Lyase</keyword>
<dbReference type="InterPro" id="IPR038418">
    <property type="entry name" value="6-PTP_synth/QueD_sf"/>
</dbReference>
<dbReference type="GO" id="GO:0046872">
    <property type="term" value="F:metal ion binding"/>
    <property type="evidence" value="ECO:0007669"/>
    <property type="project" value="UniProtKB-KW"/>
</dbReference>
<gene>
    <name evidence="5" type="ORF">UFOVP286_53</name>
</gene>
<organism evidence="5">
    <name type="scientific">uncultured Caudovirales phage</name>
    <dbReference type="NCBI Taxonomy" id="2100421"/>
    <lineage>
        <taxon>Viruses</taxon>
        <taxon>Duplodnaviria</taxon>
        <taxon>Heunggongvirae</taxon>
        <taxon>Uroviricota</taxon>
        <taxon>Caudoviricetes</taxon>
        <taxon>Peduoviridae</taxon>
        <taxon>Maltschvirus</taxon>
        <taxon>Maltschvirus maltsch</taxon>
    </lineage>
</organism>
<keyword evidence="2" id="KW-0479">Metal-binding</keyword>
<dbReference type="SUPFAM" id="SSF55620">
    <property type="entry name" value="Tetrahydrobiopterin biosynthesis enzymes-like"/>
    <property type="match status" value="1"/>
</dbReference>
<dbReference type="InterPro" id="IPR007115">
    <property type="entry name" value="6-PTP_synth/QueD"/>
</dbReference>
<dbReference type="Pfam" id="PF01242">
    <property type="entry name" value="PTPS"/>
    <property type="match status" value="1"/>
</dbReference>
<accession>A0A6J5LNF9</accession>
<dbReference type="EMBL" id="LR796304">
    <property type="protein sequence ID" value="CAB4135781.1"/>
    <property type="molecule type" value="Genomic_DNA"/>
</dbReference>
<comment type="cofactor">
    <cofactor evidence="1">
        <name>Zn(2+)</name>
        <dbReference type="ChEBI" id="CHEBI:29105"/>
    </cofactor>
</comment>
<evidence type="ECO:0000256" key="1">
    <source>
        <dbReference type="ARBA" id="ARBA00001947"/>
    </source>
</evidence>
<dbReference type="GO" id="GO:0070497">
    <property type="term" value="F:6-carboxytetrahydropterin synthase activity"/>
    <property type="evidence" value="ECO:0007669"/>
    <property type="project" value="TreeGrafter"/>
</dbReference>
<keyword evidence="3" id="KW-0862">Zinc</keyword>
<name>A0A6J5LNF9_9CAUD</name>
<proteinExistence type="predicted"/>
<evidence type="ECO:0000256" key="2">
    <source>
        <dbReference type="ARBA" id="ARBA00022723"/>
    </source>
</evidence>
<protein>
    <submittedName>
        <fullName evidence="5">COG0720 6-pyruvoyl-tetrahydropterin synthase</fullName>
    </submittedName>
</protein>
<reference evidence="5" key="1">
    <citation type="submission" date="2020-04" db="EMBL/GenBank/DDBJ databases">
        <authorList>
            <person name="Chiriac C."/>
            <person name="Salcher M."/>
            <person name="Ghai R."/>
            <person name="Kavagutti S V."/>
        </authorList>
    </citation>
    <scope>NUCLEOTIDE SEQUENCE</scope>
</reference>
<evidence type="ECO:0000256" key="4">
    <source>
        <dbReference type="ARBA" id="ARBA00023239"/>
    </source>
</evidence>